<feature type="transmembrane region" description="Helical" evidence="7">
    <location>
        <begin position="78"/>
        <end position="97"/>
    </location>
</feature>
<evidence type="ECO:0000256" key="3">
    <source>
        <dbReference type="ARBA" id="ARBA00022475"/>
    </source>
</evidence>
<dbReference type="PROSITE" id="PS50928">
    <property type="entry name" value="ABC_TM1"/>
    <property type="match status" value="1"/>
</dbReference>
<keyword evidence="3" id="KW-1003">Cell membrane</keyword>
<evidence type="ECO:0000256" key="7">
    <source>
        <dbReference type="RuleBase" id="RU363032"/>
    </source>
</evidence>
<evidence type="ECO:0000256" key="6">
    <source>
        <dbReference type="ARBA" id="ARBA00023136"/>
    </source>
</evidence>
<accession>A0A943DF09</accession>
<protein>
    <submittedName>
        <fullName evidence="9">Carbohydrate ABC transporter permease</fullName>
    </submittedName>
</protein>
<sequence length="279" mass="31262">MSRRRAVSTTIYHVLMLLVSFLMLYPVLWLIASSFKPNGDIFTTATSLIPAQSTLEHYIKGWQGFGGYTFTVFFKNSLFVAILSAIGMTISSALVAFGLARIRFKGRNVWFVLMIITMMLPGQVMMIPRFVLFNKMGWVGSYLPMIVPSFFASGFNIFLIMQFIRGIPRDMDEAAKIDGCSWYGVFFRIIVPMIVPSLVTVGVLTFMGSWEDFMGALLYLNKPATYTVAYALKMFNDSSMSDYGATFAMSTASLVPVLTLFFFFQKNLVEGISIQGLKG</sequence>
<feature type="transmembrane region" description="Helical" evidence="7">
    <location>
        <begin position="142"/>
        <end position="164"/>
    </location>
</feature>
<feature type="transmembrane region" description="Helical" evidence="7">
    <location>
        <begin position="185"/>
        <end position="210"/>
    </location>
</feature>
<dbReference type="SUPFAM" id="SSF161098">
    <property type="entry name" value="MetI-like"/>
    <property type="match status" value="1"/>
</dbReference>
<dbReference type="AlphaFoldDB" id="A0A943DF09"/>
<evidence type="ECO:0000313" key="9">
    <source>
        <dbReference type="EMBL" id="MBS5333357.1"/>
    </source>
</evidence>
<dbReference type="PANTHER" id="PTHR43744">
    <property type="entry name" value="ABC TRANSPORTER PERMEASE PROTEIN MG189-RELATED-RELATED"/>
    <property type="match status" value="1"/>
</dbReference>
<dbReference type="InterPro" id="IPR000515">
    <property type="entry name" value="MetI-like"/>
</dbReference>
<gene>
    <name evidence="9" type="ORF">KHY36_12625</name>
</gene>
<feature type="transmembrane region" description="Helical" evidence="7">
    <location>
        <begin position="109"/>
        <end position="130"/>
    </location>
</feature>
<feature type="domain" description="ABC transmembrane type-1" evidence="8">
    <location>
        <begin position="74"/>
        <end position="264"/>
    </location>
</feature>
<comment type="subcellular location">
    <subcellularLocation>
        <location evidence="1 7">Cell membrane</location>
        <topology evidence="1 7">Multi-pass membrane protein</topology>
    </subcellularLocation>
</comment>
<evidence type="ECO:0000256" key="4">
    <source>
        <dbReference type="ARBA" id="ARBA00022692"/>
    </source>
</evidence>
<evidence type="ECO:0000256" key="5">
    <source>
        <dbReference type="ARBA" id="ARBA00022989"/>
    </source>
</evidence>
<keyword evidence="5 7" id="KW-1133">Transmembrane helix</keyword>
<keyword evidence="6 7" id="KW-0472">Membrane</keyword>
<dbReference type="GO" id="GO:0055085">
    <property type="term" value="P:transmembrane transport"/>
    <property type="evidence" value="ECO:0007669"/>
    <property type="project" value="InterPro"/>
</dbReference>
<evidence type="ECO:0000313" key="10">
    <source>
        <dbReference type="Proteomes" id="UP000759273"/>
    </source>
</evidence>
<keyword evidence="2 7" id="KW-0813">Transport</keyword>
<dbReference type="InterPro" id="IPR035906">
    <property type="entry name" value="MetI-like_sf"/>
</dbReference>
<dbReference type="CDD" id="cd06261">
    <property type="entry name" value="TM_PBP2"/>
    <property type="match status" value="1"/>
</dbReference>
<dbReference type="Pfam" id="PF00528">
    <property type="entry name" value="BPD_transp_1"/>
    <property type="match status" value="1"/>
</dbReference>
<reference evidence="9" key="1">
    <citation type="submission" date="2021-02" db="EMBL/GenBank/DDBJ databases">
        <title>Infant gut strain persistence is associated with maternal origin, phylogeny, and functional potential including surface adhesion and iron acquisition.</title>
        <authorList>
            <person name="Lou Y.C."/>
        </authorList>
    </citation>
    <scope>NUCLEOTIDE SEQUENCE</scope>
    <source>
        <strain evidence="9">L3_101_000M1_dasL3_101_000M1_concoct_87</strain>
    </source>
</reference>
<evidence type="ECO:0000256" key="1">
    <source>
        <dbReference type="ARBA" id="ARBA00004651"/>
    </source>
</evidence>
<evidence type="ECO:0000259" key="8">
    <source>
        <dbReference type="PROSITE" id="PS50928"/>
    </source>
</evidence>
<name>A0A943DF09_9FIRM</name>
<comment type="similarity">
    <text evidence="7">Belongs to the binding-protein-dependent transport system permease family.</text>
</comment>
<keyword evidence="4 7" id="KW-0812">Transmembrane</keyword>
<evidence type="ECO:0000256" key="2">
    <source>
        <dbReference type="ARBA" id="ARBA00022448"/>
    </source>
</evidence>
<dbReference type="Gene3D" id="1.10.3720.10">
    <property type="entry name" value="MetI-like"/>
    <property type="match status" value="1"/>
</dbReference>
<dbReference type="Proteomes" id="UP000759273">
    <property type="component" value="Unassembled WGS sequence"/>
</dbReference>
<dbReference type="GO" id="GO:0005886">
    <property type="term" value="C:plasma membrane"/>
    <property type="evidence" value="ECO:0007669"/>
    <property type="project" value="UniProtKB-SubCell"/>
</dbReference>
<dbReference type="PANTHER" id="PTHR43744:SF6">
    <property type="entry name" value="ABC TRANSPORTER PERMEASE PROTEIN YESQ-RELATED"/>
    <property type="match status" value="1"/>
</dbReference>
<proteinExistence type="inferred from homology"/>
<organism evidence="9 10">
    <name type="scientific">Subdoligranulum variabile</name>
    <dbReference type="NCBI Taxonomy" id="214851"/>
    <lineage>
        <taxon>Bacteria</taxon>
        <taxon>Bacillati</taxon>
        <taxon>Bacillota</taxon>
        <taxon>Clostridia</taxon>
        <taxon>Eubacteriales</taxon>
        <taxon>Oscillospiraceae</taxon>
        <taxon>Subdoligranulum</taxon>
    </lineage>
</organism>
<feature type="transmembrane region" description="Helical" evidence="7">
    <location>
        <begin position="243"/>
        <end position="264"/>
    </location>
</feature>
<feature type="transmembrane region" description="Helical" evidence="7">
    <location>
        <begin position="12"/>
        <end position="32"/>
    </location>
</feature>
<dbReference type="EMBL" id="JAGZGG010000039">
    <property type="protein sequence ID" value="MBS5333357.1"/>
    <property type="molecule type" value="Genomic_DNA"/>
</dbReference>
<comment type="caution">
    <text evidence="9">The sequence shown here is derived from an EMBL/GenBank/DDBJ whole genome shotgun (WGS) entry which is preliminary data.</text>
</comment>